<gene>
    <name evidence="1" type="ORF">MVEN_00616300</name>
</gene>
<dbReference type="Proteomes" id="UP000620124">
    <property type="component" value="Unassembled WGS sequence"/>
</dbReference>
<dbReference type="EMBL" id="JACAZI010000004">
    <property type="protein sequence ID" value="KAF7362670.1"/>
    <property type="molecule type" value="Genomic_DNA"/>
</dbReference>
<accession>A0A8H6YK88</accession>
<sequence length="166" mass="19355">MRWPCFEEMTRGIMFTEEDHTYIMREARRIDASGEEAKLRAKIVDFCIRTAAMQKKKAVAKARREAELLREHLNRPLVSLPEMASLTVPKIVDQLNSYWARGVPNILKISNYRLKADKLAALKQAFEWYQENKISLPLPQPVPETIEVIPEVIDDWVVEEDVEMEE</sequence>
<dbReference type="AlphaFoldDB" id="A0A8H6YK88"/>
<organism evidence="1 2">
    <name type="scientific">Mycena venus</name>
    <dbReference type="NCBI Taxonomy" id="2733690"/>
    <lineage>
        <taxon>Eukaryota</taxon>
        <taxon>Fungi</taxon>
        <taxon>Dikarya</taxon>
        <taxon>Basidiomycota</taxon>
        <taxon>Agaricomycotina</taxon>
        <taxon>Agaricomycetes</taxon>
        <taxon>Agaricomycetidae</taxon>
        <taxon>Agaricales</taxon>
        <taxon>Marasmiineae</taxon>
        <taxon>Mycenaceae</taxon>
        <taxon>Mycena</taxon>
    </lineage>
</organism>
<keyword evidence="2" id="KW-1185">Reference proteome</keyword>
<evidence type="ECO:0000313" key="1">
    <source>
        <dbReference type="EMBL" id="KAF7362670.1"/>
    </source>
</evidence>
<comment type="caution">
    <text evidence="1">The sequence shown here is derived from an EMBL/GenBank/DDBJ whole genome shotgun (WGS) entry which is preliminary data.</text>
</comment>
<dbReference type="OrthoDB" id="3037959at2759"/>
<name>A0A8H6YK88_9AGAR</name>
<protein>
    <submittedName>
        <fullName evidence="1">Uncharacterized protein</fullName>
    </submittedName>
</protein>
<evidence type="ECO:0000313" key="2">
    <source>
        <dbReference type="Proteomes" id="UP000620124"/>
    </source>
</evidence>
<reference evidence="1" key="1">
    <citation type="submission" date="2020-05" db="EMBL/GenBank/DDBJ databases">
        <title>Mycena genomes resolve the evolution of fungal bioluminescence.</title>
        <authorList>
            <person name="Tsai I.J."/>
        </authorList>
    </citation>
    <scope>NUCLEOTIDE SEQUENCE</scope>
    <source>
        <strain evidence="1">CCC161011</strain>
    </source>
</reference>
<proteinExistence type="predicted"/>